<dbReference type="STRING" id="479433.Caci_8389"/>
<dbReference type="InParanoid" id="C7PWV5"/>
<sequence length="302" mass="30368">MRAVEERDELEIETRLRTALQARSELVTHSTLRPGIPPNEHTAGVRAKRDAWWSWRRMWVPVTVAAALAGGVVAGAQLPSDSGSSNATVSPGSSGGSTGAPSTGGAPTGSNPTPAQNAGQAGTASNLGTVGFTLADGWQLTSLSATTGCVTLKTRPAPTPVATGAQALPCGVDGIYLASAATAATWPLSTAAKDTGWWPAGAASASAITCPAAASGNSDRVKTSVLLRSSPKYALAGSTTAVYDEWAVTCDTGSGVQPMLWKLNAAPGAPAPTTFAVAAVVSVDPEYDSALLGMVGSLHQAS</sequence>
<feature type="compositionally biased region" description="Polar residues" evidence="1">
    <location>
        <begin position="111"/>
        <end position="122"/>
    </location>
</feature>
<name>C7PWV5_CATAD</name>
<gene>
    <name evidence="2" type="ordered locus">Caci_8389</name>
</gene>
<evidence type="ECO:0000313" key="2">
    <source>
        <dbReference type="EMBL" id="ACU77212.1"/>
    </source>
</evidence>
<protein>
    <submittedName>
        <fullName evidence="2">Uncharacterized protein</fullName>
    </submittedName>
</protein>
<reference evidence="2 3" key="1">
    <citation type="journal article" date="2009" name="Stand. Genomic Sci.">
        <title>Complete genome sequence of Catenulispora acidiphila type strain (ID 139908).</title>
        <authorList>
            <person name="Copeland A."/>
            <person name="Lapidus A."/>
            <person name="Glavina Del Rio T."/>
            <person name="Nolan M."/>
            <person name="Lucas S."/>
            <person name="Chen F."/>
            <person name="Tice H."/>
            <person name="Cheng J.F."/>
            <person name="Bruce D."/>
            <person name="Goodwin L."/>
            <person name="Pitluck S."/>
            <person name="Mikhailova N."/>
            <person name="Pati A."/>
            <person name="Ivanova N."/>
            <person name="Mavromatis K."/>
            <person name="Chen A."/>
            <person name="Palaniappan K."/>
            <person name="Chain P."/>
            <person name="Land M."/>
            <person name="Hauser L."/>
            <person name="Chang Y.J."/>
            <person name="Jeffries C.D."/>
            <person name="Chertkov O."/>
            <person name="Brettin T."/>
            <person name="Detter J.C."/>
            <person name="Han C."/>
            <person name="Ali Z."/>
            <person name="Tindall B.J."/>
            <person name="Goker M."/>
            <person name="Bristow J."/>
            <person name="Eisen J.A."/>
            <person name="Markowitz V."/>
            <person name="Hugenholtz P."/>
            <person name="Kyrpides N.C."/>
            <person name="Klenk H.P."/>
        </authorList>
    </citation>
    <scope>NUCLEOTIDE SEQUENCE [LARGE SCALE GENOMIC DNA]</scope>
    <source>
        <strain evidence="3">DSM 44928 / JCM 14897 / NBRC 102108 / NRRL B-24433 / ID139908</strain>
    </source>
</reference>
<organism evidence="2 3">
    <name type="scientific">Catenulispora acidiphila (strain DSM 44928 / JCM 14897 / NBRC 102108 / NRRL B-24433 / ID139908)</name>
    <dbReference type="NCBI Taxonomy" id="479433"/>
    <lineage>
        <taxon>Bacteria</taxon>
        <taxon>Bacillati</taxon>
        <taxon>Actinomycetota</taxon>
        <taxon>Actinomycetes</taxon>
        <taxon>Catenulisporales</taxon>
        <taxon>Catenulisporaceae</taxon>
        <taxon>Catenulispora</taxon>
    </lineage>
</organism>
<dbReference type="KEGG" id="cai:Caci_8389"/>
<feature type="compositionally biased region" description="Low complexity" evidence="1">
    <location>
        <begin position="99"/>
        <end position="110"/>
    </location>
</feature>
<accession>C7PWV5</accession>
<evidence type="ECO:0000256" key="1">
    <source>
        <dbReference type="SAM" id="MobiDB-lite"/>
    </source>
</evidence>
<dbReference type="EMBL" id="CP001700">
    <property type="protein sequence ID" value="ACU77212.1"/>
    <property type="molecule type" value="Genomic_DNA"/>
</dbReference>
<feature type="compositionally biased region" description="Polar residues" evidence="1">
    <location>
        <begin position="79"/>
        <end position="89"/>
    </location>
</feature>
<dbReference type="HOGENOM" id="CLU_920385_0_0_11"/>
<feature type="region of interest" description="Disordered" evidence="1">
    <location>
        <begin position="79"/>
        <end position="122"/>
    </location>
</feature>
<dbReference type="AlphaFoldDB" id="C7PWV5"/>
<keyword evidence="3" id="KW-1185">Reference proteome</keyword>
<evidence type="ECO:0000313" key="3">
    <source>
        <dbReference type="Proteomes" id="UP000000851"/>
    </source>
</evidence>
<dbReference type="Proteomes" id="UP000000851">
    <property type="component" value="Chromosome"/>
</dbReference>
<proteinExistence type="predicted"/>